<dbReference type="Pfam" id="PF01494">
    <property type="entry name" value="FAD_binding_3"/>
    <property type="match status" value="1"/>
</dbReference>
<organism evidence="5 6">
    <name type="scientific">Zasmidium cellare</name>
    <name type="common">Wine cellar mold</name>
    <name type="synonym">Racodium cellare</name>
    <dbReference type="NCBI Taxonomy" id="395010"/>
    <lineage>
        <taxon>Eukaryota</taxon>
        <taxon>Fungi</taxon>
        <taxon>Dikarya</taxon>
        <taxon>Ascomycota</taxon>
        <taxon>Pezizomycotina</taxon>
        <taxon>Dothideomycetes</taxon>
        <taxon>Dothideomycetidae</taxon>
        <taxon>Mycosphaerellales</taxon>
        <taxon>Mycosphaerellaceae</taxon>
        <taxon>Zasmidium</taxon>
    </lineage>
</organism>
<dbReference type="InterPro" id="IPR051104">
    <property type="entry name" value="FAD_monoxygenase"/>
</dbReference>
<dbReference type="PANTHER" id="PTHR46720:SF3">
    <property type="entry name" value="FAD-BINDING DOMAIN-CONTAINING PROTEIN-RELATED"/>
    <property type="match status" value="1"/>
</dbReference>
<keyword evidence="1" id="KW-0285">Flavoprotein</keyword>
<dbReference type="InterPro" id="IPR002938">
    <property type="entry name" value="FAD-bd"/>
</dbReference>
<dbReference type="SUPFAM" id="SSF51905">
    <property type="entry name" value="FAD/NAD(P)-binding domain"/>
    <property type="match status" value="1"/>
</dbReference>
<gene>
    <name evidence="5" type="ORF">PRZ48_005170</name>
</gene>
<keyword evidence="3" id="KW-0560">Oxidoreductase</keyword>
<proteinExistence type="predicted"/>
<dbReference type="Proteomes" id="UP001305779">
    <property type="component" value="Unassembled WGS sequence"/>
</dbReference>
<evidence type="ECO:0000313" key="6">
    <source>
        <dbReference type="Proteomes" id="UP001305779"/>
    </source>
</evidence>
<name>A0ABR0ES90_ZASCE</name>
<dbReference type="PANTHER" id="PTHR46720">
    <property type="entry name" value="HYDROXYLASE, PUTATIVE (AFU_ORTHOLOGUE AFUA_3G01460)-RELATED"/>
    <property type="match status" value="1"/>
</dbReference>
<comment type="caution">
    <text evidence="5">The sequence shown here is derived from an EMBL/GenBank/DDBJ whole genome shotgun (WGS) entry which is preliminary data.</text>
</comment>
<dbReference type="EMBL" id="JAXOVC010000003">
    <property type="protein sequence ID" value="KAK4504254.1"/>
    <property type="molecule type" value="Genomic_DNA"/>
</dbReference>
<evidence type="ECO:0000313" key="5">
    <source>
        <dbReference type="EMBL" id="KAK4504254.1"/>
    </source>
</evidence>
<evidence type="ECO:0000256" key="3">
    <source>
        <dbReference type="ARBA" id="ARBA00023002"/>
    </source>
</evidence>
<protein>
    <recommendedName>
        <fullName evidence="4">FAD-binding domain-containing protein</fullName>
    </recommendedName>
</protein>
<dbReference type="PRINTS" id="PR00420">
    <property type="entry name" value="RNGMNOXGNASE"/>
</dbReference>
<keyword evidence="6" id="KW-1185">Reference proteome</keyword>
<evidence type="ECO:0000256" key="1">
    <source>
        <dbReference type="ARBA" id="ARBA00022630"/>
    </source>
</evidence>
<dbReference type="InterPro" id="IPR036188">
    <property type="entry name" value="FAD/NAD-bd_sf"/>
</dbReference>
<keyword evidence="2" id="KW-0274">FAD</keyword>
<dbReference type="Gene3D" id="3.50.50.60">
    <property type="entry name" value="FAD/NAD(P)-binding domain"/>
    <property type="match status" value="1"/>
</dbReference>
<evidence type="ECO:0000259" key="4">
    <source>
        <dbReference type="Pfam" id="PF01494"/>
    </source>
</evidence>
<feature type="domain" description="FAD-binding" evidence="4">
    <location>
        <begin position="310"/>
        <end position="370"/>
    </location>
</feature>
<reference evidence="5 6" key="1">
    <citation type="journal article" date="2023" name="G3 (Bethesda)">
        <title>A chromosome-level genome assembly of Zasmidium syzygii isolated from banana leaves.</title>
        <authorList>
            <person name="van Westerhoven A.C."/>
            <person name="Mehrabi R."/>
            <person name="Talebi R."/>
            <person name="Steentjes M.B.F."/>
            <person name="Corcolon B."/>
            <person name="Chong P.A."/>
            <person name="Kema G.H.J."/>
            <person name="Seidl M.F."/>
        </authorList>
    </citation>
    <scope>NUCLEOTIDE SEQUENCE [LARGE SCALE GENOMIC DNA]</scope>
    <source>
        <strain evidence="5 6">P124</strain>
    </source>
</reference>
<accession>A0ABR0ES90</accession>
<sequence>MLKQAGRMEKTLRIAIAGGGIASLCLAHSLTTQHPDWSIQIYEASPQIRDEGAAIGLATNAQEALKLISPSLREALDEAGGVECVPAVRIMVGTGKDSGVCVGDVPQPTPQITVHRTAFWNALRKRIPDGVLQLGKRLASISTDLDAEHPVTLTFSDSTTTSVDALIGCDGINSTVRQHILGPDYAPFYTSGYNHRVVVPLAEAEEAFGKEYCSLRTQYGWIGDGGFLLTDHCDEGRSMQVIAGWSDKGPWPYEAPFVEWDKERLKRDLEDWGDIGKAMLKIFLSRPTLHAAAGRTHPHTPTYLSPSAHIALAGDAAQSFPPFLGAGAGQAIEDALLLSTVLGLVTSPSDIPSALRVYDSIRRPRRAAIAAASMKAARLMTGRDPEVGVDPERIRGLLPVWKKEIFGVDLEGVQREARGLFEKGRGKSDVGGES</sequence>
<evidence type="ECO:0000256" key="2">
    <source>
        <dbReference type="ARBA" id="ARBA00022827"/>
    </source>
</evidence>